<accession>A0ABW8CZB9</accession>
<dbReference type="Gene3D" id="3.20.80.10">
    <property type="entry name" value="Regulatory factor, effector binding domain"/>
    <property type="match status" value="1"/>
</dbReference>
<protein>
    <submittedName>
        <fullName evidence="1">Uncharacterized protein</fullName>
    </submittedName>
</protein>
<name>A0ABW8CZB9_STRBI</name>
<dbReference type="Proteomes" id="UP001614391">
    <property type="component" value="Unassembled WGS sequence"/>
</dbReference>
<evidence type="ECO:0000313" key="2">
    <source>
        <dbReference type="Proteomes" id="UP001614391"/>
    </source>
</evidence>
<comment type="caution">
    <text evidence="1">The sequence shown here is derived from an EMBL/GenBank/DDBJ whole genome shotgun (WGS) entry which is preliminary data.</text>
</comment>
<dbReference type="RefSeq" id="WP_399619349.1">
    <property type="nucleotide sequence ID" value="NZ_JBITYT010000013.1"/>
</dbReference>
<proteinExistence type="predicted"/>
<reference evidence="1 2" key="1">
    <citation type="submission" date="2024-10" db="EMBL/GenBank/DDBJ databases">
        <title>The Natural Products Discovery Center: Release of the First 8490 Sequenced Strains for Exploring Actinobacteria Biosynthetic Diversity.</title>
        <authorList>
            <person name="Kalkreuter E."/>
            <person name="Kautsar S.A."/>
            <person name="Yang D."/>
            <person name="Bader C.D."/>
            <person name="Teijaro C.N."/>
            <person name="Fluegel L."/>
            <person name="Davis C.M."/>
            <person name="Simpson J.R."/>
            <person name="Lauterbach L."/>
            <person name="Steele A.D."/>
            <person name="Gui C."/>
            <person name="Meng S."/>
            <person name="Li G."/>
            <person name="Viehrig K."/>
            <person name="Ye F."/>
            <person name="Su P."/>
            <person name="Kiefer A.F."/>
            <person name="Nichols A."/>
            <person name="Cepeda A.J."/>
            <person name="Yan W."/>
            <person name="Fan B."/>
            <person name="Jiang Y."/>
            <person name="Adhikari A."/>
            <person name="Zheng C.-J."/>
            <person name="Schuster L."/>
            <person name="Cowan T.M."/>
            <person name="Smanski M.J."/>
            <person name="Chevrette M.G."/>
            <person name="De Carvalho L.P.S."/>
            <person name="Shen B."/>
        </authorList>
    </citation>
    <scope>NUCLEOTIDE SEQUENCE [LARGE SCALE GENOMIC DNA]</scope>
    <source>
        <strain evidence="1 2">NPDC053346</strain>
    </source>
</reference>
<keyword evidence="2" id="KW-1185">Reference proteome</keyword>
<evidence type="ECO:0000313" key="1">
    <source>
        <dbReference type="EMBL" id="MFI9122849.1"/>
    </source>
</evidence>
<dbReference type="EMBL" id="JBITYT010000013">
    <property type="protein sequence ID" value="MFI9122849.1"/>
    <property type="molecule type" value="Genomic_DNA"/>
</dbReference>
<dbReference type="InterPro" id="IPR011256">
    <property type="entry name" value="Reg_factor_effector_dom_sf"/>
</dbReference>
<organism evidence="1 2">
    <name type="scientific">Streptomyces bikiniensis</name>
    <dbReference type="NCBI Taxonomy" id="1896"/>
    <lineage>
        <taxon>Bacteria</taxon>
        <taxon>Bacillati</taxon>
        <taxon>Actinomycetota</taxon>
        <taxon>Actinomycetes</taxon>
        <taxon>Kitasatosporales</taxon>
        <taxon>Streptomycetaceae</taxon>
        <taxon>Streptomyces</taxon>
    </lineage>
</organism>
<gene>
    <name evidence="1" type="ORF">ACIGW0_26240</name>
</gene>
<sequence length="108" mass="11154">MSALHHGLVGEGSSAPVEVCAPTGAAVDPSDGIGVRVEPARHEVFVPPARPERGDPVTLPAHDALASRLEVRGLRPRGPAREAYCPDWATAGPGEHVVDAARPFLPAG</sequence>